<feature type="non-terminal residue" evidence="1">
    <location>
        <position position="328"/>
    </location>
</feature>
<proteinExistence type="predicted"/>
<organism evidence="1 2">
    <name type="scientific">Rotaria socialis</name>
    <dbReference type="NCBI Taxonomy" id="392032"/>
    <lineage>
        <taxon>Eukaryota</taxon>
        <taxon>Metazoa</taxon>
        <taxon>Spiralia</taxon>
        <taxon>Gnathifera</taxon>
        <taxon>Rotifera</taxon>
        <taxon>Eurotatoria</taxon>
        <taxon>Bdelloidea</taxon>
        <taxon>Philodinida</taxon>
        <taxon>Philodinidae</taxon>
        <taxon>Rotaria</taxon>
    </lineage>
</organism>
<dbReference type="Proteomes" id="UP000663848">
    <property type="component" value="Unassembled WGS sequence"/>
</dbReference>
<dbReference type="AlphaFoldDB" id="A0A821Z347"/>
<protein>
    <submittedName>
        <fullName evidence="1">Uncharacterized protein</fullName>
    </submittedName>
</protein>
<feature type="non-terminal residue" evidence="1">
    <location>
        <position position="1"/>
    </location>
</feature>
<dbReference type="PANTHER" id="PTHR33488">
    <property type="entry name" value="ZGC:162509"/>
    <property type="match status" value="1"/>
</dbReference>
<dbReference type="PANTHER" id="PTHR33488:SF2">
    <property type="entry name" value="EARLY ENDOSOME ANTIGEN 1-LIKE"/>
    <property type="match status" value="1"/>
</dbReference>
<reference evidence="1" key="1">
    <citation type="submission" date="2021-02" db="EMBL/GenBank/DDBJ databases">
        <authorList>
            <person name="Nowell W R."/>
        </authorList>
    </citation>
    <scope>NUCLEOTIDE SEQUENCE</scope>
</reference>
<evidence type="ECO:0000313" key="2">
    <source>
        <dbReference type="Proteomes" id="UP000663848"/>
    </source>
</evidence>
<comment type="caution">
    <text evidence="1">The sequence shown here is derived from an EMBL/GenBank/DDBJ whole genome shotgun (WGS) entry which is preliminary data.</text>
</comment>
<name>A0A821Z347_9BILA</name>
<accession>A0A821Z347</accession>
<gene>
    <name evidence="1" type="ORF">QYT958_LOCUS35175</name>
</gene>
<sequence>GYQAFLSAHSAMNTIQLNMLQIPKNIKTALKLLAGNSPPSVLKKLLPQVLQNLEDTGNECVELSNNTRHEFLQVMLLLGEVIEVTTTTQSLHQEQIRKNEKEIAALRTIEDGMKKEEEFRTQRYKEASDSVKRAEDSYYAALRAIPTGFKAILQDFSRGILNMAPTIIGGIVGGPVGALTTTVLKPNIGSSGQGGSSNPSSKTALNQVLSVGHSQTLVMANQFSNTLQKFIKDVSSAEQNSTVLKGYATTFKMFREFITSLSDNPAKQTAIDLMKRAENLVAEELAKSNQKKENPEINNALIEQLQDIAEQLKPLQTAAQFTDPKTTG</sequence>
<dbReference type="EMBL" id="CAJOBR010026246">
    <property type="protein sequence ID" value="CAF4970589.1"/>
    <property type="molecule type" value="Genomic_DNA"/>
</dbReference>
<evidence type="ECO:0000313" key="1">
    <source>
        <dbReference type="EMBL" id="CAF4970589.1"/>
    </source>
</evidence>